<comment type="caution">
    <text evidence="2">The sequence shown here is derived from an EMBL/GenBank/DDBJ whole genome shotgun (WGS) entry which is preliminary data.</text>
</comment>
<organism evidence="2 3">
    <name type="scientific">Phycicoccus sonneratiae</name>
    <dbReference type="NCBI Taxonomy" id="2807628"/>
    <lineage>
        <taxon>Bacteria</taxon>
        <taxon>Bacillati</taxon>
        <taxon>Actinomycetota</taxon>
        <taxon>Actinomycetes</taxon>
        <taxon>Micrococcales</taxon>
        <taxon>Intrasporangiaceae</taxon>
        <taxon>Phycicoccus</taxon>
    </lineage>
</organism>
<evidence type="ECO:0000259" key="1">
    <source>
        <dbReference type="Pfam" id="PF21321"/>
    </source>
</evidence>
<dbReference type="EMBL" id="JAFDVD010000007">
    <property type="protein sequence ID" value="MBM6399834.1"/>
    <property type="molecule type" value="Genomic_DNA"/>
</dbReference>
<dbReference type="Proteomes" id="UP001430172">
    <property type="component" value="Unassembled WGS sequence"/>
</dbReference>
<reference evidence="2" key="1">
    <citation type="submission" date="2021-02" db="EMBL/GenBank/DDBJ databases">
        <title>Phycicoccus sp. MQZ13P-5T, whole genome shotgun sequence.</title>
        <authorList>
            <person name="Tuo L."/>
        </authorList>
    </citation>
    <scope>NUCLEOTIDE SEQUENCE</scope>
    <source>
        <strain evidence="2">MQZ13P-5</strain>
    </source>
</reference>
<name>A0ABS2CL83_9MICO</name>
<evidence type="ECO:0000313" key="3">
    <source>
        <dbReference type="Proteomes" id="UP001430172"/>
    </source>
</evidence>
<evidence type="ECO:0000313" key="2">
    <source>
        <dbReference type="EMBL" id="MBM6399834.1"/>
    </source>
</evidence>
<proteinExistence type="predicted"/>
<keyword evidence="3" id="KW-1185">Reference proteome</keyword>
<feature type="domain" description="Putative antitoxin VapB45-like DNA-binding HTH" evidence="1">
    <location>
        <begin position="16"/>
        <end position="97"/>
    </location>
</feature>
<dbReference type="Pfam" id="PF21321">
    <property type="entry name" value="HTH_66"/>
    <property type="match status" value="1"/>
</dbReference>
<protein>
    <recommendedName>
        <fullName evidence="1">Putative antitoxin VapB45-like DNA-binding HTH domain-containing protein</fullName>
    </recommendedName>
</protein>
<sequence length="241" mass="26347">MTAVADEVVIDKFTAPLYTQAEASRYLGLSESTFRNWARGYTVHTPQRTVVGDPVITSVERVTTRGPAIPFVGLAEGYALAAIRRTGVPLQRIRPALERLSQEMGVRHALASHQLFTDGAEVLFDYASHAPHEDAEALRDLVVVRDGQRVFKQVVAEYLQKIVFGTDGFATAVPLPGYTTAQLVADLRRSFGQPTFVHGGARLDDALSLFRSGEPLAVVAEEYGVPPKELEDAVRQVVRSS</sequence>
<accession>A0ABS2CL83</accession>
<dbReference type="RefSeq" id="WP_204130330.1">
    <property type="nucleotide sequence ID" value="NZ_JAFDVD010000007.1"/>
</dbReference>
<gene>
    <name evidence="2" type="ORF">JQN70_05515</name>
</gene>
<dbReference type="InterPro" id="IPR048708">
    <property type="entry name" value="VapB45-like_HTH"/>
</dbReference>